<accession>A0A835MWU3</accession>
<proteinExistence type="predicted"/>
<organism evidence="1 2">
    <name type="scientific">Salix dunnii</name>
    <dbReference type="NCBI Taxonomy" id="1413687"/>
    <lineage>
        <taxon>Eukaryota</taxon>
        <taxon>Viridiplantae</taxon>
        <taxon>Streptophyta</taxon>
        <taxon>Embryophyta</taxon>
        <taxon>Tracheophyta</taxon>
        <taxon>Spermatophyta</taxon>
        <taxon>Magnoliopsida</taxon>
        <taxon>eudicotyledons</taxon>
        <taxon>Gunneridae</taxon>
        <taxon>Pentapetalae</taxon>
        <taxon>rosids</taxon>
        <taxon>fabids</taxon>
        <taxon>Malpighiales</taxon>
        <taxon>Salicaceae</taxon>
        <taxon>Saliceae</taxon>
        <taxon>Salix</taxon>
    </lineage>
</organism>
<name>A0A835MWU3_9ROSI</name>
<sequence>MGVINPISQRKPQQASLFSSLLQATSLPSSPSSLLSPSFTCSNNSYYNTHTRSFTEPISFSSSPLSTSSFGTASMPQPQETFLGPIQHDQVQVNLLMFGGEASCSSSDGSCNNQMRHVKEEYEYGGCTNNNDEHMGLQNYLYSGVEDDQKLMVSSGAAAHGVLNGLWPADNLPDYGLEEIKQLISTSSCNSFLFDENKTGEKVMYY</sequence>
<comment type="caution">
    <text evidence="1">The sequence shown here is derived from an EMBL/GenBank/DDBJ whole genome shotgun (WGS) entry which is preliminary data.</text>
</comment>
<evidence type="ECO:0000313" key="2">
    <source>
        <dbReference type="Proteomes" id="UP000657918"/>
    </source>
</evidence>
<dbReference type="Proteomes" id="UP000657918">
    <property type="component" value="Unassembled WGS sequence"/>
</dbReference>
<keyword evidence="2" id="KW-1185">Reference proteome</keyword>
<protein>
    <submittedName>
        <fullName evidence="1">Uncharacterized protein</fullName>
    </submittedName>
</protein>
<dbReference type="OrthoDB" id="2143914at2759"/>
<dbReference type="EMBL" id="JADGMS010000006">
    <property type="protein sequence ID" value="KAF9680240.1"/>
    <property type="molecule type" value="Genomic_DNA"/>
</dbReference>
<reference evidence="1 2" key="1">
    <citation type="submission" date="2020-10" db="EMBL/GenBank/DDBJ databases">
        <title>Plant Genome Project.</title>
        <authorList>
            <person name="Zhang R.-G."/>
        </authorList>
    </citation>
    <scope>NUCLEOTIDE SEQUENCE [LARGE SCALE GENOMIC DNA]</scope>
    <source>
        <strain evidence="1">FAFU-HL-1</strain>
        <tissue evidence="1">Leaf</tissue>
    </source>
</reference>
<evidence type="ECO:0000313" key="1">
    <source>
        <dbReference type="EMBL" id="KAF9680240.1"/>
    </source>
</evidence>
<gene>
    <name evidence="1" type="ORF">SADUNF_Sadunf06G0100800</name>
</gene>
<dbReference type="AlphaFoldDB" id="A0A835MWU3"/>